<dbReference type="OrthoDB" id="1842647at2759"/>
<protein>
    <submittedName>
        <fullName evidence="2">UPF0481 protein At3g47200-like</fullName>
    </submittedName>
</protein>
<sequence>MEAKSSKFTNGKNKSVQITQSVFPLIKEAGGKAHAVISIDPVMQEPLPRRKWPICRIPLHVREDNEKAYAPRLVSIGPLHHKRPGLEFMQAQKLRLFDSLLERGRHHGIYVLNVLSDAMKELEAETRECYAEDLTHIDSDSFTKMMLVDGCFVIELLRLGGKSYQGKLADDPIFATRWMPSNLGLDLLLIENQLPLFVLQRLFDLTRLGDEKDSLNKLALQFFESLRPGKDAITSETTDHADRKYTHLLALFHASFAPTETYCSTTQARRSCTYNTYSGKGWIYSAKSLSLCGLTFKKKSGNMLDLEFEDRVLKISQLFIDDNTGIVLRNLMAHEQGDRGSAPYFTSLVVFLGNLLCSRDDARVLMKAGIIRQPENDEEK</sequence>
<proteinExistence type="predicted"/>
<dbReference type="PANTHER" id="PTHR31170:SF25">
    <property type="entry name" value="BNAA09G04570D PROTEIN"/>
    <property type="match status" value="1"/>
</dbReference>
<accession>A0A6P6VPT8</accession>
<dbReference type="AlphaFoldDB" id="A0A6P6VPT8"/>
<dbReference type="GeneID" id="113725517"/>
<dbReference type="PANTHER" id="PTHR31170">
    <property type="entry name" value="BNAC04G53230D PROTEIN"/>
    <property type="match status" value="1"/>
</dbReference>
<keyword evidence="1" id="KW-1185">Reference proteome</keyword>
<name>A0A6P6VPT8_COFAR</name>
<evidence type="ECO:0000313" key="2">
    <source>
        <dbReference type="RefSeq" id="XP_027104565.1"/>
    </source>
</evidence>
<reference evidence="1" key="1">
    <citation type="journal article" date="2025" name="Foods">
        <title>Unveiling the Microbial Signatures of Arabica Coffee Cherries: Insights into Ripeness Specific Diversity, Functional Traits, and Implications for Quality and Safety.</title>
        <authorList>
            <consortium name="RefSeq"/>
            <person name="Tenea G.N."/>
            <person name="Cifuentes V."/>
            <person name="Reyes P."/>
            <person name="Cevallos-Vallejos M."/>
        </authorList>
    </citation>
    <scope>NUCLEOTIDE SEQUENCE [LARGE SCALE GENOMIC DNA]</scope>
</reference>
<gene>
    <name evidence="2" type="primary">LOC113725517</name>
</gene>
<dbReference type="InterPro" id="IPR004158">
    <property type="entry name" value="DUF247_pln"/>
</dbReference>
<evidence type="ECO:0000313" key="1">
    <source>
        <dbReference type="Proteomes" id="UP001652660"/>
    </source>
</evidence>
<organism evidence="1 2">
    <name type="scientific">Coffea arabica</name>
    <name type="common">Arabian coffee</name>
    <dbReference type="NCBI Taxonomy" id="13443"/>
    <lineage>
        <taxon>Eukaryota</taxon>
        <taxon>Viridiplantae</taxon>
        <taxon>Streptophyta</taxon>
        <taxon>Embryophyta</taxon>
        <taxon>Tracheophyta</taxon>
        <taxon>Spermatophyta</taxon>
        <taxon>Magnoliopsida</taxon>
        <taxon>eudicotyledons</taxon>
        <taxon>Gunneridae</taxon>
        <taxon>Pentapetalae</taxon>
        <taxon>asterids</taxon>
        <taxon>lamiids</taxon>
        <taxon>Gentianales</taxon>
        <taxon>Rubiaceae</taxon>
        <taxon>Ixoroideae</taxon>
        <taxon>Gardenieae complex</taxon>
        <taxon>Bertiereae - Coffeeae clade</taxon>
        <taxon>Coffeeae</taxon>
        <taxon>Coffea</taxon>
    </lineage>
</organism>
<dbReference type="RefSeq" id="XP_027104565.1">
    <property type="nucleotide sequence ID" value="XM_027248764.2"/>
</dbReference>
<dbReference type="Proteomes" id="UP001652660">
    <property type="component" value="Chromosome 1c"/>
</dbReference>
<dbReference type="Pfam" id="PF03140">
    <property type="entry name" value="DUF247"/>
    <property type="match status" value="1"/>
</dbReference>
<reference evidence="2" key="2">
    <citation type="submission" date="2025-08" db="UniProtKB">
        <authorList>
            <consortium name="RefSeq"/>
        </authorList>
    </citation>
    <scope>IDENTIFICATION</scope>
    <source>
        <tissue evidence="2">Leaves</tissue>
    </source>
</reference>